<reference evidence="1" key="2">
    <citation type="submission" date="2013-04" db="UniProtKB">
        <authorList>
            <consortium name="EnsemblPlants"/>
        </authorList>
    </citation>
    <scope>IDENTIFICATION</scope>
</reference>
<sequence>MQFHETSYKLKVLLGMNNHIEEIDVYIWCIFLQLAIFSHVNAGSLLIACRICAELCWERMPRLESIQPEYV</sequence>
<dbReference type="AlphaFoldDB" id="J3NCY8"/>
<keyword evidence="2" id="KW-1185">Reference proteome</keyword>
<dbReference type="EnsemblPlants" id="OB12G18460.1">
    <property type="protein sequence ID" value="OB12G18460.1"/>
    <property type="gene ID" value="OB12G18460"/>
</dbReference>
<name>J3NCY8_ORYBR</name>
<reference evidence="1" key="1">
    <citation type="journal article" date="2013" name="Nat. Commun.">
        <title>Whole-genome sequencing of Oryza brachyantha reveals mechanisms underlying Oryza genome evolution.</title>
        <authorList>
            <person name="Chen J."/>
            <person name="Huang Q."/>
            <person name="Gao D."/>
            <person name="Wang J."/>
            <person name="Lang Y."/>
            <person name="Liu T."/>
            <person name="Li B."/>
            <person name="Bai Z."/>
            <person name="Luis Goicoechea J."/>
            <person name="Liang C."/>
            <person name="Chen C."/>
            <person name="Zhang W."/>
            <person name="Sun S."/>
            <person name="Liao Y."/>
            <person name="Zhang X."/>
            <person name="Yang L."/>
            <person name="Song C."/>
            <person name="Wang M."/>
            <person name="Shi J."/>
            <person name="Liu G."/>
            <person name="Liu J."/>
            <person name="Zhou H."/>
            <person name="Zhou W."/>
            <person name="Yu Q."/>
            <person name="An N."/>
            <person name="Chen Y."/>
            <person name="Cai Q."/>
            <person name="Wang B."/>
            <person name="Liu B."/>
            <person name="Min J."/>
            <person name="Huang Y."/>
            <person name="Wu H."/>
            <person name="Li Z."/>
            <person name="Zhang Y."/>
            <person name="Yin Y."/>
            <person name="Song W."/>
            <person name="Jiang J."/>
            <person name="Jackson S.A."/>
            <person name="Wing R.A."/>
            <person name="Wang J."/>
            <person name="Chen M."/>
        </authorList>
    </citation>
    <scope>NUCLEOTIDE SEQUENCE [LARGE SCALE GENOMIC DNA]</scope>
    <source>
        <strain evidence="1">cv. IRGC 101232</strain>
    </source>
</reference>
<dbReference type="HOGENOM" id="CLU_2744050_0_0_1"/>
<accession>J3NCY8</accession>
<protein>
    <submittedName>
        <fullName evidence="1">Uncharacterized protein</fullName>
    </submittedName>
</protein>
<dbReference type="Gramene" id="OB12G18460.1">
    <property type="protein sequence ID" value="OB12G18460.1"/>
    <property type="gene ID" value="OB12G18460"/>
</dbReference>
<dbReference type="Proteomes" id="UP000006038">
    <property type="component" value="Chromosome 12"/>
</dbReference>
<evidence type="ECO:0000313" key="2">
    <source>
        <dbReference type="Proteomes" id="UP000006038"/>
    </source>
</evidence>
<organism evidence="1">
    <name type="scientific">Oryza brachyantha</name>
    <name type="common">malo sina</name>
    <dbReference type="NCBI Taxonomy" id="4533"/>
    <lineage>
        <taxon>Eukaryota</taxon>
        <taxon>Viridiplantae</taxon>
        <taxon>Streptophyta</taxon>
        <taxon>Embryophyta</taxon>
        <taxon>Tracheophyta</taxon>
        <taxon>Spermatophyta</taxon>
        <taxon>Magnoliopsida</taxon>
        <taxon>Liliopsida</taxon>
        <taxon>Poales</taxon>
        <taxon>Poaceae</taxon>
        <taxon>BOP clade</taxon>
        <taxon>Oryzoideae</taxon>
        <taxon>Oryzeae</taxon>
        <taxon>Oryzinae</taxon>
        <taxon>Oryza</taxon>
    </lineage>
</organism>
<evidence type="ECO:0000313" key="1">
    <source>
        <dbReference type="EnsemblPlants" id="OB12G18460.1"/>
    </source>
</evidence>
<proteinExistence type="predicted"/>